<name>A0A8S5SEL4_9CAUD</name>
<evidence type="ECO:0000313" key="1">
    <source>
        <dbReference type="EMBL" id="DAF49425.1"/>
    </source>
</evidence>
<sequence>MGTAINGTKVSNFYINGSKVNGFAKNGEIVFKREGDTVAPAYNSLGIVRNNNAGETRDTHYAKIGDSVRVLIYFSEQLAVEPKVKIANKEYTATYRPLSSSNGLFAYYADCDLTEDLHLAVGEIQIEVYGYADSSGNVGVKLTNADINNSAHEYVIFDDIPPEITIKDGENETVGDATNGYSKISFKIYDNVALAGYTVNGVNGGTVSQSQWGDINNITKEFKGCKEGNNILILKDMSGNEASIEFKLI</sequence>
<protein>
    <submittedName>
        <fullName evidence="1">Uncharacterized protein</fullName>
    </submittedName>
</protein>
<dbReference type="EMBL" id="BK032581">
    <property type="protein sequence ID" value="DAF49425.1"/>
    <property type="molecule type" value="Genomic_DNA"/>
</dbReference>
<accession>A0A8S5SEL4</accession>
<reference evidence="1" key="1">
    <citation type="journal article" date="2021" name="Proc. Natl. Acad. Sci. U.S.A.">
        <title>A Catalog of Tens of Thousands of Viruses from Human Metagenomes Reveals Hidden Associations with Chronic Diseases.</title>
        <authorList>
            <person name="Tisza M.J."/>
            <person name="Buck C.B."/>
        </authorList>
    </citation>
    <scope>NUCLEOTIDE SEQUENCE</scope>
    <source>
        <strain evidence="1">Ct8mY9</strain>
    </source>
</reference>
<proteinExistence type="predicted"/>
<organism evidence="1">
    <name type="scientific">Myoviridae sp. ct8mY9</name>
    <dbReference type="NCBI Taxonomy" id="2827664"/>
    <lineage>
        <taxon>Viruses</taxon>
        <taxon>Duplodnaviria</taxon>
        <taxon>Heunggongvirae</taxon>
        <taxon>Uroviricota</taxon>
        <taxon>Caudoviricetes</taxon>
    </lineage>
</organism>